<comment type="caution">
    <text evidence="1">The sequence shown here is derived from an EMBL/GenBank/DDBJ whole genome shotgun (WGS) entry which is preliminary data.</text>
</comment>
<keyword evidence="2" id="KW-1185">Reference proteome</keyword>
<organism evidence="1 2">
    <name type="scientific">Austropuccinia psidii MF-1</name>
    <dbReference type="NCBI Taxonomy" id="1389203"/>
    <lineage>
        <taxon>Eukaryota</taxon>
        <taxon>Fungi</taxon>
        <taxon>Dikarya</taxon>
        <taxon>Basidiomycota</taxon>
        <taxon>Pucciniomycotina</taxon>
        <taxon>Pucciniomycetes</taxon>
        <taxon>Pucciniales</taxon>
        <taxon>Sphaerophragmiaceae</taxon>
        <taxon>Austropuccinia</taxon>
    </lineage>
</organism>
<dbReference type="Proteomes" id="UP000765509">
    <property type="component" value="Unassembled WGS sequence"/>
</dbReference>
<protein>
    <submittedName>
        <fullName evidence="1">Uncharacterized protein</fullName>
    </submittedName>
</protein>
<evidence type="ECO:0000313" key="1">
    <source>
        <dbReference type="EMBL" id="MBW0491423.1"/>
    </source>
</evidence>
<sequence length="147" mass="16776">MQVENLASKSTMDTSVQKTHPLPVFQYVKYETELKNLILSLSAKGCLRPFRKYHSQTSKGHCYHLGSKISICLGCHLLPRTIEASHQPSQPKPEIMAGISFDRRLLFSRPYIKLMLTPHKAKRLKPQDGQYCLVNYTEMKSEILGKA</sequence>
<name>A0A9Q3H4B3_9BASI</name>
<gene>
    <name evidence="1" type="ORF">O181_031138</name>
</gene>
<reference evidence="1" key="1">
    <citation type="submission" date="2021-03" db="EMBL/GenBank/DDBJ databases">
        <title>Draft genome sequence of rust myrtle Austropuccinia psidii MF-1, a brazilian biotype.</title>
        <authorList>
            <person name="Quecine M.C."/>
            <person name="Pachon D.M.R."/>
            <person name="Bonatelli M.L."/>
            <person name="Correr F.H."/>
            <person name="Franceschini L.M."/>
            <person name="Leite T.F."/>
            <person name="Margarido G.R.A."/>
            <person name="Almeida C.A."/>
            <person name="Ferrarezi J.A."/>
            <person name="Labate C.A."/>
        </authorList>
    </citation>
    <scope>NUCLEOTIDE SEQUENCE</scope>
    <source>
        <strain evidence="1">MF-1</strain>
    </source>
</reference>
<dbReference type="EMBL" id="AVOT02011074">
    <property type="protein sequence ID" value="MBW0491423.1"/>
    <property type="molecule type" value="Genomic_DNA"/>
</dbReference>
<accession>A0A9Q3H4B3</accession>
<dbReference type="AlphaFoldDB" id="A0A9Q3H4B3"/>
<proteinExistence type="predicted"/>
<evidence type="ECO:0000313" key="2">
    <source>
        <dbReference type="Proteomes" id="UP000765509"/>
    </source>
</evidence>